<keyword evidence="3" id="KW-1185">Reference proteome</keyword>
<dbReference type="GO" id="GO:0004672">
    <property type="term" value="F:protein kinase activity"/>
    <property type="evidence" value="ECO:0007669"/>
    <property type="project" value="InterPro"/>
</dbReference>
<evidence type="ECO:0000259" key="1">
    <source>
        <dbReference type="PROSITE" id="PS50011"/>
    </source>
</evidence>
<sequence>MTEHPAYQVAAWMVHDEDDDGELEIRTNNGRTFYCSIDPNDFQRSPNVKEAYMRCLNLLRSGDLCTDDGFSVNEALDSMLSLFSPLVCQLAPLLHQVSLSSQTTLAQYLYAPMFFCGVKVVNEKVTPYTLKELDYGLGPRSIFVRREPFLKDLSAWTRCYTPEDVVLSYDRVEDILIKYPRKVVVVHENQRAVTCFYKPCEGSASTLRELKTFRKLKVASASNPLSAGTRFSRLHGIVVSRDGKELFGMLFYWINIAGLLSPEQAAQTSAERRQSWARDMKRSVKELHARGIVWGDVKAANVLIDTHMNLWITDFGGGCTPGWVDREKAGTIEGDWQGLAKILSFLE</sequence>
<comment type="caution">
    <text evidence="2">The sequence shown here is derived from an EMBL/GenBank/DDBJ whole genome shotgun (WGS) entry which is preliminary data.</text>
</comment>
<dbReference type="AlphaFoldDB" id="A0A9P9WT99"/>
<protein>
    <recommendedName>
        <fullName evidence="1">Protein kinase domain-containing protein</fullName>
    </recommendedName>
</protein>
<dbReference type="GO" id="GO:0005524">
    <property type="term" value="F:ATP binding"/>
    <property type="evidence" value="ECO:0007669"/>
    <property type="project" value="InterPro"/>
</dbReference>
<organism evidence="2 3">
    <name type="scientific">Neoarthrinium moseri</name>
    <dbReference type="NCBI Taxonomy" id="1658444"/>
    <lineage>
        <taxon>Eukaryota</taxon>
        <taxon>Fungi</taxon>
        <taxon>Dikarya</taxon>
        <taxon>Ascomycota</taxon>
        <taxon>Pezizomycotina</taxon>
        <taxon>Sordariomycetes</taxon>
        <taxon>Xylariomycetidae</taxon>
        <taxon>Amphisphaeriales</taxon>
        <taxon>Apiosporaceae</taxon>
        <taxon>Neoarthrinium</taxon>
    </lineage>
</organism>
<accession>A0A9P9WT99</accession>
<reference evidence="2" key="1">
    <citation type="submission" date="2021-03" db="EMBL/GenBank/DDBJ databases">
        <title>Revisited historic fungal species revealed as producer of novel bioactive compounds through whole genome sequencing and comparative genomics.</title>
        <authorList>
            <person name="Vignolle G.A."/>
            <person name="Hochenegger N."/>
            <person name="Mach R.L."/>
            <person name="Mach-Aigner A.R."/>
            <person name="Javad Rahimi M."/>
            <person name="Salim K.A."/>
            <person name="Chan C.M."/>
            <person name="Lim L.B.L."/>
            <person name="Cai F."/>
            <person name="Druzhinina I.S."/>
            <person name="U'Ren J.M."/>
            <person name="Derntl C."/>
        </authorList>
    </citation>
    <scope>NUCLEOTIDE SEQUENCE</scope>
    <source>
        <strain evidence="2">TUCIM 5799</strain>
    </source>
</reference>
<dbReference type="InterPro" id="IPR011009">
    <property type="entry name" value="Kinase-like_dom_sf"/>
</dbReference>
<dbReference type="Pfam" id="PF00069">
    <property type="entry name" value="Pkinase"/>
    <property type="match status" value="1"/>
</dbReference>
<dbReference type="Proteomes" id="UP000829685">
    <property type="component" value="Unassembled WGS sequence"/>
</dbReference>
<evidence type="ECO:0000313" key="2">
    <source>
        <dbReference type="EMBL" id="KAI1878931.1"/>
    </source>
</evidence>
<name>A0A9P9WT99_9PEZI</name>
<evidence type="ECO:0000313" key="3">
    <source>
        <dbReference type="Proteomes" id="UP000829685"/>
    </source>
</evidence>
<proteinExistence type="predicted"/>
<dbReference type="SUPFAM" id="SSF56112">
    <property type="entry name" value="Protein kinase-like (PK-like)"/>
    <property type="match status" value="1"/>
</dbReference>
<gene>
    <name evidence="2" type="ORF">JX265_003108</name>
</gene>
<dbReference type="EMBL" id="JAFIMR010000005">
    <property type="protein sequence ID" value="KAI1878931.1"/>
    <property type="molecule type" value="Genomic_DNA"/>
</dbReference>
<dbReference type="Gene3D" id="1.10.510.10">
    <property type="entry name" value="Transferase(Phosphotransferase) domain 1"/>
    <property type="match status" value="1"/>
</dbReference>
<dbReference type="PROSITE" id="PS50011">
    <property type="entry name" value="PROTEIN_KINASE_DOM"/>
    <property type="match status" value="1"/>
</dbReference>
<feature type="domain" description="Protein kinase" evidence="1">
    <location>
        <begin position="127"/>
        <end position="347"/>
    </location>
</feature>
<dbReference type="InterPro" id="IPR000719">
    <property type="entry name" value="Prot_kinase_dom"/>
</dbReference>